<feature type="domain" description="CCHC-type" evidence="2">
    <location>
        <begin position="89"/>
        <end position="103"/>
    </location>
</feature>
<keyword evidence="1" id="KW-0862">Zinc</keyword>
<dbReference type="GO" id="GO:0003676">
    <property type="term" value="F:nucleic acid binding"/>
    <property type="evidence" value="ECO:0007669"/>
    <property type="project" value="InterPro"/>
</dbReference>
<evidence type="ECO:0000313" key="3">
    <source>
        <dbReference type="EMBL" id="KAF0899105.1"/>
    </source>
</evidence>
<evidence type="ECO:0000259" key="2">
    <source>
        <dbReference type="PROSITE" id="PS50158"/>
    </source>
</evidence>
<protein>
    <recommendedName>
        <fullName evidence="2">CCHC-type domain-containing protein</fullName>
    </recommendedName>
</protein>
<dbReference type="Proteomes" id="UP000479710">
    <property type="component" value="Unassembled WGS sequence"/>
</dbReference>
<keyword evidence="4" id="KW-1185">Reference proteome</keyword>
<proteinExistence type="predicted"/>
<comment type="caution">
    <text evidence="3">The sequence shown here is derived from an EMBL/GenBank/DDBJ whole genome shotgun (WGS) entry which is preliminary data.</text>
</comment>
<gene>
    <name evidence="3" type="ORF">E2562_013341</name>
</gene>
<evidence type="ECO:0000256" key="1">
    <source>
        <dbReference type="PROSITE-ProRule" id="PRU00047"/>
    </source>
</evidence>
<evidence type="ECO:0000313" key="4">
    <source>
        <dbReference type="Proteomes" id="UP000479710"/>
    </source>
</evidence>
<sequence>MLDDLEFDDGGARLLEQIAHQEALNAATRFPLRDEDLADTLCKKLPEDVGIAAIPRSKVAGATMHDVWHVARIMEALRISREDQEVHGRCGNCGEPGHDTGDCLG</sequence>
<dbReference type="EMBL" id="SPHZ02000009">
    <property type="protein sequence ID" value="KAF0899105.1"/>
    <property type="molecule type" value="Genomic_DNA"/>
</dbReference>
<keyword evidence="1" id="KW-0479">Metal-binding</keyword>
<dbReference type="GO" id="GO:0008270">
    <property type="term" value="F:zinc ion binding"/>
    <property type="evidence" value="ECO:0007669"/>
    <property type="project" value="UniProtKB-KW"/>
</dbReference>
<dbReference type="AlphaFoldDB" id="A0A6G1CEQ6"/>
<dbReference type="InterPro" id="IPR001878">
    <property type="entry name" value="Znf_CCHC"/>
</dbReference>
<dbReference type="PROSITE" id="PS50158">
    <property type="entry name" value="ZF_CCHC"/>
    <property type="match status" value="1"/>
</dbReference>
<reference evidence="3 4" key="1">
    <citation type="submission" date="2019-11" db="EMBL/GenBank/DDBJ databases">
        <title>Whole genome sequence of Oryza granulata.</title>
        <authorList>
            <person name="Li W."/>
        </authorList>
    </citation>
    <scope>NUCLEOTIDE SEQUENCE [LARGE SCALE GENOMIC DNA]</scope>
    <source>
        <strain evidence="4">cv. Menghai</strain>
        <tissue evidence="3">Leaf</tissue>
    </source>
</reference>
<organism evidence="3 4">
    <name type="scientific">Oryza meyeriana var. granulata</name>
    <dbReference type="NCBI Taxonomy" id="110450"/>
    <lineage>
        <taxon>Eukaryota</taxon>
        <taxon>Viridiplantae</taxon>
        <taxon>Streptophyta</taxon>
        <taxon>Embryophyta</taxon>
        <taxon>Tracheophyta</taxon>
        <taxon>Spermatophyta</taxon>
        <taxon>Magnoliopsida</taxon>
        <taxon>Liliopsida</taxon>
        <taxon>Poales</taxon>
        <taxon>Poaceae</taxon>
        <taxon>BOP clade</taxon>
        <taxon>Oryzoideae</taxon>
        <taxon>Oryzeae</taxon>
        <taxon>Oryzinae</taxon>
        <taxon>Oryza</taxon>
        <taxon>Oryza meyeriana</taxon>
    </lineage>
</organism>
<name>A0A6G1CEQ6_9ORYZ</name>
<dbReference type="OrthoDB" id="658619at2759"/>
<keyword evidence="1" id="KW-0863">Zinc-finger</keyword>
<accession>A0A6G1CEQ6</accession>